<name>A0ABT1S7P1_9FIRM</name>
<evidence type="ECO:0000256" key="2">
    <source>
        <dbReference type="ARBA" id="ARBA00022670"/>
    </source>
</evidence>
<comment type="catalytic activity">
    <reaction evidence="1 9 10">
        <text>D-alanyl-D-alanine + H2O = 2 D-alanine</text>
        <dbReference type="Rhea" id="RHEA:20661"/>
        <dbReference type="ChEBI" id="CHEBI:15377"/>
        <dbReference type="ChEBI" id="CHEBI:57416"/>
        <dbReference type="ChEBI" id="CHEBI:57822"/>
        <dbReference type="EC" id="3.4.13.22"/>
    </reaction>
</comment>
<evidence type="ECO:0000256" key="3">
    <source>
        <dbReference type="ARBA" id="ARBA00022723"/>
    </source>
</evidence>
<comment type="caution">
    <text evidence="11">The sequence shown here is derived from an EMBL/GenBank/DDBJ whole genome shotgun (WGS) entry which is preliminary data.</text>
</comment>
<feature type="binding site" evidence="9">
    <location>
        <position position="172"/>
    </location>
    <ligand>
        <name>Zn(2+)</name>
        <dbReference type="ChEBI" id="CHEBI:29105"/>
        <note>catalytic</note>
    </ligand>
</feature>
<evidence type="ECO:0000313" key="11">
    <source>
        <dbReference type="EMBL" id="MCQ4922493.1"/>
    </source>
</evidence>
<comment type="similarity">
    <text evidence="9 10">Belongs to the peptidase M15D family.</text>
</comment>
<keyword evidence="7 9" id="KW-0482">Metalloprotease</keyword>
<keyword evidence="5 9" id="KW-0862">Zinc</keyword>
<feature type="binding site" evidence="9">
    <location>
        <position position="112"/>
    </location>
    <ligand>
        <name>Zn(2+)</name>
        <dbReference type="ChEBI" id="CHEBI:29105"/>
        <note>catalytic</note>
    </ligand>
</feature>
<evidence type="ECO:0000256" key="8">
    <source>
        <dbReference type="ARBA" id="ARBA00023316"/>
    </source>
</evidence>
<dbReference type="PANTHER" id="PTHR43126">
    <property type="entry name" value="D-ALANYL-D-ALANINE DIPEPTIDASE"/>
    <property type="match status" value="1"/>
</dbReference>
<evidence type="ECO:0000256" key="10">
    <source>
        <dbReference type="PIRNR" id="PIRNR026671"/>
    </source>
</evidence>
<evidence type="ECO:0000256" key="6">
    <source>
        <dbReference type="ARBA" id="ARBA00022997"/>
    </source>
</evidence>
<dbReference type="Proteomes" id="UP001524478">
    <property type="component" value="Unassembled WGS sequence"/>
</dbReference>
<evidence type="ECO:0000256" key="4">
    <source>
        <dbReference type="ARBA" id="ARBA00022801"/>
    </source>
</evidence>
<dbReference type="CDD" id="cd14840">
    <property type="entry name" value="D-Ala-D-Ala_dipeptidase_Aad"/>
    <property type="match status" value="1"/>
</dbReference>
<dbReference type="EMBL" id="JANGAC010000003">
    <property type="protein sequence ID" value="MCQ4922493.1"/>
    <property type="molecule type" value="Genomic_DNA"/>
</dbReference>
<reference evidence="11 12" key="1">
    <citation type="submission" date="2022-06" db="EMBL/GenBank/DDBJ databases">
        <title>Isolation of gut microbiota from human fecal samples.</title>
        <authorList>
            <person name="Pamer E.G."/>
            <person name="Barat B."/>
            <person name="Waligurski E."/>
            <person name="Medina S."/>
            <person name="Paddock L."/>
            <person name="Mostad J."/>
        </authorList>
    </citation>
    <scope>NUCLEOTIDE SEQUENCE [LARGE SCALE GENOMIC DNA]</scope>
    <source>
        <strain evidence="11 12">DFI.7.95</strain>
    </source>
</reference>
<comment type="function">
    <text evidence="9 10">Catalyzes hydrolysis of the D-alanyl-D-alanine dipeptide.</text>
</comment>
<protein>
    <recommendedName>
        <fullName evidence="9 10">D-alanyl-D-alanine dipeptidase</fullName>
        <shortName evidence="9 10">D-Ala-D-Ala dipeptidase</shortName>
        <ecNumber evidence="9 10">3.4.13.22</ecNumber>
    </recommendedName>
</protein>
<dbReference type="InterPro" id="IPR000755">
    <property type="entry name" value="A_A_dipeptidase"/>
</dbReference>
<keyword evidence="3 9" id="KW-0479">Metal-binding</keyword>
<accession>A0ABT1S7P1</accession>
<feature type="active site" description="Proton donor/acceptor" evidence="9">
    <location>
        <position position="169"/>
    </location>
</feature>
<comment type="cofactor">
    <cofactor evidence="9">
        <name>Zn(2+)</name>
        <dbReference type="ChEBI" id="CHEBI:29105"/>
    </cofactor>
    <text evidence="9">Binds 1 zinc ion per subunit.</text>
</comment>
<dbReference type="RefSeq" id="WP_256310731.1">
    <property type="nucleotide sequence ID" value="NZ_JANGAC010000003.1"/>
</dbReference>
<sequence>MNDRDSLVRLLDLDDEFVIDLKYATSDNFTQKKIYNSSECYINKDTAKLLIKAKEIFKRDGYRVKVWDVYRPISAQRLMYEIIPDNNLVATPPDMSKPIDFEYSHMNGMSVDITLLDLDGNEIEMPTEFDDFTEMAGLKCDKIPPIAKKNAEYLRDIMESVGFEGYDYEWWHFNDITNDPTPYSDIQFE</sequence>
<feature type="binding site" evidence="9">
    <location>
        <position position="105"/>
    </location>
    <ligand>
        <name>Zn(2+)</name>
        <dbReference type="ChEBI" id="CHEBI:29105"/>
        <note>catalytic</note>
    </ligand>
</feature>
<evidence type="ECO:0000256" key="7">
    <source>
        <dbReference type="ARBA" id="ARBA00023049"/>
    </source>
</evidence>
<dbReference type="HAMAP" id="MF_01924">
    <property type="entry name" value="A_A_dipeptidase"/>
    <property type="match status" value="1"/>
</dbReference>
<dbReference type="PIRSF" id="PIRSF026671">
    <property type="entry name" value="AA_dipeptidase"/>
    <property type="match status" value="1"/>
</dbReference>
<keyword evidence="6 9" id="KW-0224">Dipeptidase</keyword>
<evidence type="ECO:0000313" key="12">
    <source>
        <dbReference type="Proteomes" id="UP001524478"/>
    </source>
</evidence>
<dbReference type="SUPFAM" id="SSF55166">
    <property type="entry name" value="Hedgehog/DD-peptidase"/>
    <property type="match status" value="1"/>
</dbReference>
<keyword evidence="4 9" id="KW-0378">Hydrolase</keyword>
<dbReference type="InterPro" id="IPR009045">
    <property type="entry name" value="Zn_M74/Hedgehog-like"/>
</dbReference>
<dbReference type="EC" id="3.4.13.22" evidence="9 10"/>
<evidence type="ECO:0000256" key="5">
    <source>
        <dbReference type="ARBA" id="ARBA00022833"/>
    </source>
</evidence>
<feature type="site" description="Transition state stabilizer" evidence="9">
    <location>
        <position position="71"/>
    </location>
</feature>
<proteinExistence type="inferred from homology"/>
<keyword evidence="8 10" id="KW-0961">Cell wall biogenesis/degradation</keyword>
<gene>
    <name evidence="11" type="ORF">NE686_05310</name>
</gene>
<dbReference type="Pfam" id="PF01427">
    <property type="entry name" value="Peptidase_M15"/>
    <property type="match status" value="1"/>
</dbReference>
<evidence type="ECO:0000256" key="1">
    <source>
        <dbReference type="ARBA" id="ARBA00001362"/>
    </source>
</evidence>
<keyword evidence="2 9" id="KW-0645">Protease</keyword>
<dbReference type="Gene3D" id="3.30.1380.10">
    <property type="match status" value="1"/>
</dbReference>
<organism evidence="11 12">
    <name type="scientific">Tissierella carlieri</name>
    <dbReference type="NCBI Taxonomy" id="689904"/>
    <lineage>
        <taxon>Bacteria</taxon>
        <taxon>Bacillati</taxon>
        <taxon>Bacillota</taxon>
        <taxon>Tissierellia</taxon>
        <taxon>Tissierellales</taxon>
        <taxon>Tissierellaceae</taxon>
        <taxon>Tissierella</taxon>
    </lineage>
</organism>
<keyword evidence="12" id="KW-1185">Reference proteome</keyword>
<evidence type="ECO:0000256" key="9">
    <source>
        <dbReference type="HAMAP-Rule" id="MF_01924"/>
    </source>
</evidence>